<dbReference type="STRING" id="1261.HMPREF3195_01188"/>
<dbReference type="InterPro" id="IPR006140">
    <property type="entry name" value="D-isomer_DH_NAD-bd"/>
</dbReference>
<dbReference type="PATRIC" id="fig|1261.5.peg.1190"/>
<dbReference type="PANTHER" id="PTHR43761:SF1">
    <property type="entry name" value="D-ISOMER SPECIFIC 2-HYDROXYACID DEHYDROGENASE CATALYTIC DOMAIN-CONTAINING PROTEIN-RELATED"/>
    <property type="match status" value="1"/>
</dbReference>
<keyword evidence="3" id="KW-0520">NAD</keyword>
<dbReference type="InterPro" id="IPR050418">
    <property type="entry name" value="D-iso_2-hydroxyacid_DH_PdxB"/>
</dbReference>
<comment type="caution">
    <text evidence="5">The sequence shown here is derived from an EMBL/GenBank/DDBJ whole genome shotgun (WGS) entry which is preliminary data.</text>
</comment>
<comment type="similarity">
    <text evidence="1">Belongs to the D-isomer specific 2-hydroxyacid dehydrogenase family.</text>
</comment>
<dbReference type="Gene3D" id="3.40.50.720">
    <property type="entry name" value="NAD(P)-binding Rossmann-like Domain"/>
    <property type="match status" value="2"/>
</dbReference>
<evidence type="ECO:0000313" key="5">
    <source>
        <dbReference type="EMBL" id="KXI11864.1"/>
    </source>
</evidence>
<sequence length="97" mass="10810">MDCFKKMKDTAYLINCARGDIVVEEDLLEALDMGIIAGASLDCFVGEPQPKKELIRHPLVSVTPHIGAATNEAHERIGQEIVSIFLDHYKIENEMVI</sequence>
<dbReference type="PROSITE" id="PS00671">
    <property type="entry name" value="D_2_HYDROXYACID_DH_3"/>
    <property type="match status" value="1"/>
</dbReference>
<proteinExistence type="inferred from homology"/>
<reference evidence="5 6" key="1">
    <citation type="submission" date="2016-02" db="EMBL/GenBank/DDBJ databases">
        <authorList>
            <person name="Wen L."/>
            <person name="He K."/>
            <person name="Yang H."/>
        </authorList>
    </citation>
    <scope>NUCLEOTIDE SEQUENCE [LARGE SCALE GENOMIC DNA]</scope>
    <source>
        <strain evidence="5 6">MJR8628A</strain>
    </source>
</reference>
<dbReference type="EMBL" id="LSQZ01000062">
    <property type="protein sequence ID" value="KXI11864.1"/>
    <property type="molecule type" value="Genomic_DNA"/>
</dbReference>
<dbReference type="AlphaFoldDB" id="A0A135YR65"/>
<dbReference type="InterPro" id="IPR036291">
    <property type="entry name" value="NAD(P)-bd_dom_sf"/>
</dbReference>
<evidence type="ECO:0000256" key="3">
    <source>
        <dbReference type="ARBA" id="ARBA00023027"/>
    </source>
</evidence>
<feature type="domain" description="D-isomer specific 2-hydroxyacid dehydrogenase NAD-binding" evidence="4">
    <location>
        <begin position="3"/>
        <end position="67"/>
    </location>
</feature>
<evidence type="ECO:0000313" key="6">
    <source>
        <dbReference type="Proteomes" id="UP000070326"/>
    </source>
</evidence>
<dbReference type="Proteomes" id="UP000070326">
    <property type="component" value="Unassembled WGS sequence"/>
</dbReference>
<name>A0A135YR65_9FIRM</name>
<evidence type="ECO:0000259" key="4">
    <source>
        <dbReference type="Pfam" id="PF02826"/>
    </source>
</evidence>
<dbReference type="GO" id="GO:0016616">
    <property type="term" value="F:oxidoreductase activity, acting on the CH-OH group of donors, NAD or NADP as acceptor"/>
    <property type="evidence" value="ECO:0007669"/>
    <property type="project" value="UniProtKB-ARBA"/>
</dbReference>
<dbReference type="SUPFAM" id="SSF51735">
    <property type="entry name" value="NAD(P)-binding Rossmann-fold domains"/>
    <property type="match status" value="1"/>
</dbReference>
<dbReference type="RefSeq" id="WP_061101839.1">
    <property type="nucleotide sequence ID" value="NZ_JADMXM010000024.1"/>
</dbReference>
<dbReference type="Pfam" id="PF02826">
    <property type="entry name" value="2-Hacid_dh_C"/>
    <property type="match status" value="1"/>
</dbReference>
<evidence type="ECO:0000256" key="2">
    <source>
        <dbReference type="ARBA" id="ARBA00023002"/>
    </source>
</evidence>
<accession>A0A135YR65</accession>
<dbReference type="eggNOG" id="COG0111">
    <property type="taxonomic scope" value="Bacteria"/>
</dbReference>
<gene>
    <name evidence="5" type="ORF">HMPREF3195_01188</name>
</gene>
<organism evidence="5 6">
    <name type="scientific">Peptostreptococcus anaerobius</name>
    <dbReference type="NCBI Taxonomy" id="1261"/>
    <lineage>
        <taxon>Bacteria</taxon>
        <taxon>Bacillati</taxon>
        <taxon>Bacillota</taxon>
        <taxon>Clostridia</taxon>
        <taxon>Peptostreptococcales</taxon>
        <taxon>Peptostreptococcaceae</taxon>
        <taxon>Peptostreptococcus</taxon>
    </lineage>
</organism>
<dbReference type="InterPro" id="IPR029753">
    <property type="entry name" value="D-isomer_DH_CS"/>
</dbReference>
<keyword evidence="2" id="KW-0560">Oxidoreductase</keyword>
<protein>
    <submittedName>
        <fullName evidence="5">4-phosphoerythronate dehydrogenase</fullName>
    </submittedName>
</protein>
<dbReference type="GO" id="GO:0051287">
    <property type="term" value="F:NAD binding"/>
    <property type="evidence" value="ECO:0007669"/>
    <property type="project" value="InterPro"/>
</dbReference>
<evidence type="ECO:0000256" key="1">
    <source>
        <dbReference type="ARBA" id="ARBA00005854"/>
    </source>
</evidence>
<dbReference type="PANTHER" id="PTHR43761">
    <property type="entry name" value="D-ISOMER SPECIFIC 2-HYDROXYACID DEHYDROGENASE FAMILY PROTEIN (AFU_ORTHOLOGUE AFUA_1G13630)"/>
    <property type="match status" value="1"/>
</dbReference>